<dbReference type="InterPro" id="IPR013785">
    <property type="entry name" value="Aldolase_TIM"/>
</dbReference>
<dbReference type="GO" id="GO:0004640">
    <property type="term" value="F:phosphoribosylanthranilate isomerase activity"/>
    <property type="evidence" value="ECO:0007669"/>
    <property type="project" value="UniProtKB-UniRule"/>
</dbReference>
<keyword evidence="7 9" id="KW-0057">Aromatic amino acid biosynthesis</keyword>
<dbReference type="InterPro" id="IPR011060">
    <property type="entry name" value="RibuloseP-bd_barrel"/>
</dbReference>
<dbReference type="KEGG" id="cohn:KCTCHS21_26080"/>
<evidence type="ECO:0000256" key="2">
    <source>
        <dbReference type="ARBA" id="ARBA00004664"/>
    </source>
</evidence>
<dbReference type="OrthoDB" id="9786954at2"/>
<dbReference type="InterPro" id="IPR044643">
    <property type="entry name" value="TrpF_fam"/>
</dbReference>
<dbReference type="AlphaFoldDB" id="A0A3T1D5C2"/>
<dbReference type="UniPathway" id="UPA00035">
    <property type="reaction ID" value="UER00042"/>
</dbReference>
<evidence type="ECO:0000256" key="8">
    <source>
        <dbReference type="ARBA" id="ARBA00023235"/>
    </source>
</evidence>
<dbReference type="EC" id="5.3.1.24" evidence="3 9"/>
<dbReference type="HAMAP" id="MF_00135">
    <property type="entry name" value="PRAI"/>
    <property type="match status" value="1"/>
</dbReference>
<organism evidence="11 12">
    <name type="scientific">Cohnella abietis</name>
    <dbReference type="NCBI Taxonomy" id="2507935"/>
    <lineage>
        <taxon>Bacteria</taxon>
        <taxon>Bacillati</taxon>
        <taxon>Bacillota</taxon>
        <taxon>Bacilli</taxon>
        <taxon>Bacillales</taxon>
        <taxon>Paenibacillaceae</taxon>
        <taxon>Cohnella</taxon>
    </lineage>
</organism>
<evidence type="ECO:0000256" key="6">
    <source>
        <dbReference type="ARBA" id="ARBA00022822"/>
    </source>
</evidence>
<evidence type="ECO:0000313" key="12">
    <source>
        <dbReference type="Proteomes" id="UP000289856"/>
    </source>
</evidence>
<gene>
    <name evidence="9 11" type="primary">trpF</name>
    <name evidence="11" type="ORF">KCTCHS21_26080</name>
</gene>
<evidence type="ECO:0000256" key="4">
    <source>
        <dbReference type="ARBA" id="ARBA00022272"/>
    </source>
</evidence>
<dbReference type="Pfam" id="PF00697">
    <property type="entry name" value="PRAI"/>
    <property type="match status" value="1"/>
</dbReference>
<feature type="domain" description="N-(5'phosphoribosyl) anthranilate isomerase (PRAI)" evidence="10">
    <location>
        <begin position="9"/>
        <end position="222"/>
    </location>
</feature>
<comment type="catalytic activity">
    <reaction evidence="1 9">
        <text>N-(5-phospho-beta-D-ribosyl)anthranilate = 1-(2-carboxyphenylamino)-1-deoxy-D-ribulose 5-phosphate</text>
        <dbReference type="Rhea" id="RHEA:21540"/>
        <dbReference type="ChEBI" id="CHEBI:18277"/>
        <dbReference type="ChEBI" id="CHEBI:58613"/>
        <dbReference type="EC" id="5.3.1.24"/>
    </reaction>
</comment>
<reference evidence="11 12" key="1">
    <citation type="submission" date="2019-01" db="EMBL/GenBank/DDBJ databases">
        <title>Complete genome sequence of Cohnella hallensis HS21 isolated from Korean fir (Abies koreana) rhizospheric soil.</title>
        <authorList>
            <person name="Jiang L."/>
            <person name="Kang S.W."/>
            <person name="Kim S."/>
            <person name="Jung J."/>
            <person name="Kim C.Y."/>
            <person name="Kim D.H."/>
            <person name="Kim S.W."/>
            <person name="Lee J."/>
        </authorList>
    </citation>
    <scope>NUCLEOTIDE SEQUENCE [LARGE SCALE GENOMIC DNA]</scope>
    <source>
        <strain evidence="11 12">HS21</strain>
    </source>
</reference>
<dbReference type="Gene3D" id="3.20.20.70">
    <property type="entry name" value="Aldolase class I"/>
    <property type="match status" value="1"/>
</dbReference>
<dbReference type="SUPFAM" id="SSF51366">
    <property type="entry name" value="Ribulose-phoshate binding barrel"/>
    <property type="match status" value="1"/>
</dbReference>
<dbReference type="CDD" id="cd00405">
    <property type="entry name" value="PRAI"/>
    <property type="match status" value="1"/>
</dbReference>
<evidence type="ECO:0000259" key="10">
    <source>
        <dbReference type="Pfam" id="PF00697"/>
    </source>
</evidence>
<dbReference type="PANTHER" id="PTHR42894:SF1">
    <property type="entry name" value="N-(5'-PHOSPHORIBOSYL)ANTHRANILATE ISOMERASE"/>
    <property type="match status" value="1"/>
</dbReference>
<dbReference type="EMBL" id="AP019400">
    <property type="protein sequence ID" value="BBI33209.1"/>
    <property type="molecule type" value="Genomic_DNA"/>
</dbReference>
<evidence type="ECO:0000256" key="9">
    <source>
        <dbReference type="HAMAP-Rule" id="MF_00135"/>
    </source>
</evidence>
<dbReference type="GO" id="GO:0000162">
    <property type="term" value="P:L-tryptophan biosynthetic process"/>
    <property type="evidence" value="ECO:0007669"/>
    <property type="project" value="UniProtKB-UniRule"/>
</dbReference>
<dbReference type="PANTHER" id="PTHR42894">
    <property type="entry name" value="N-(5'-PHOSPHORIBOSYL)ANTHRANILATE ISOMERASE"/>
    <property type="match status" value="1"/>
</dbReference>
<keyword evidence="5 9" id="KW-0028">Amino-acid biosynthesis</keyword>
<comment type="similarity">
    <text evidence="9">Belongs to the TrpF family.</text>
</comment>
<evidence type="ECO:0000256" key="5">
    <source>
        <dbReference type="ARBA" id="ARBA00022605"/>
    </source>
</evidence>
<evidence type="ECO:0000313" key="11">
    <source>
        <dbReference type="EMBL" id="BBI33209.1"/>
    </source>
</evidence>
<protein>
    <recommendedName>
        <fullName evidence="4 9">N-(5'-phosphoribosyl)anthranilate isomerase</fullName>
        <shortName evidence="9">PRAI</shortName>
        <ecNumber evidence="3 9">5.3.1.24</ecNumber>
    </recommendedName>
</protein>
<evidence type="ECO:0000256" key="7">
    <source>
        <dbReference type="ARBA" id="ARBA00023141"/>
    </source>
</evidence>
<proteinExistence type="inferred from homology"/>
<keyword evidence="12" id="KW-1185">Reference proteome</keyword>
<keyword evidence="8 9" id="KW-0413">Isomerase</keyword>
<keyword evidence="6 9" id="KW-0822">Tryptophan biosynthesis</keyword>
<evidence type="ECO:0000256" key="3">
    <source>
        <dbReference type="ARBA" id="ARBA00012572"/>
    </source>
</evidence>
<dbReference type="Proteomes" id="UP000289856">
    <property type="component" value="Chromosome"/>
</dbReference>
<dbReference type="RefSeq" id="WP_130608541.1">
    <property type="nucleotide sequence ID" value="NZ_AP019400.1"/>
</dbReference>
<accession>A0A3T1D5C2</accession>
<sequence>MTKQQAPQVKICGIKEEATLQGMSGLAVDYIGFMFAKSRRQLTIEQAGKLIPFSKSIPMAKGKPPLTVGVFVNPTMEQLEETLVAVPLDVVQLHGDETPEFSREVGERFKVEVWRALPVTEEAGPPSAWTGAERLAAYKGAVTTILLDTAGGGTGKTFHWDVIPSYQEAARSHGLRLFIAGGLNPDNVDQLITTYHPDGADISSGVETDGVKDNSKIAAFVERVRSS</sequence>
<name>A0A3T1D5C2_9BACL</name>
<comment type="pathway">
    <text evidence="2 9">Amino-acid biosynthesis; L-tryptophan biosynthesis; L-tryptophan from chorismate: step 3/5.</text>
</comment>
<evidence type="ECO:0000256" key="1">
    <source>
        <dbReference type="ARBA" id="ARBA00001164"/>
    </source>
</evidence>
<dbReference type="InterPro" id="IPR001240">
    <property type="entry name" value="PRAI_dom"/>
</dbReference>